<dbReference type="FunFam" id="3.30.40.10:FF:000030">
    <property type="entry name" value="Protein Jade-1 isoform 1"/>
    <property type="match status" value="1"/>
</dbReference>
<keyword evidence="8" id="KW-1185">Reference proteome</keyword>
<dbReference type="PANTHER" id="PTHR13793">
    <property type="entry name" value="PHD FINGER PROTEINS"/>
    <property type="match status" value="1"/>
</dbReference>
<proteinExistence type="predicted"/>
<feature type="region of interest" description="Disordered" evidence="5">
    <location>
        <begin position="653"/>
        <end position="675"/>
    </location>
</feature>
<dbReference type="PROSITE" id="PS51805">
    <property type="entry name" value="EPHD"/>
    <property type="match status" value="1"/>
</dbReference>
<dbReference type="AlphaFoldDB" id="A0A914CNC1"/>
<accession>A0A914CNC1</accession>
<feature type="domain" description="PHD-type" evidence="6">
    <location>
        <begin position="252"/>
        <end position="302"/>
    </location>
</feature>
<organism evidence="8 9">
    <name type="scientific">Acrobeloides nanus</name>
    <dbReference type="NCBI Taxonomy" id="290746"/>
    <lineage>
        <taxon>Eukaryota</taxon>
        <taxon>Metazoa</taxon>
        <taxon>Ecdysozoa</taxon>
        <taxon>Nematoda</taxon>
        <taxon>Chromadorea</taxon>
        <taxon>Rhabditida</taxon>
        <taxon>Tylenchina</taxon>
        <taxon>Cephalobomorpha</taxon>
        <taxon>Cephaloboidea</taxon>
        <taxon>Cephalobidae</taxon>
        <taxon>Acrobeloides</taxon>
    </lineage>
</organism>
<dbReference type="PROSITE" id="PS50016">
    <property type="entry name" value="ZF_PHD_2"/>
    <property type="match status" value="1"/>
</dbReference>
<dbReference type="Pfam" id="PF13831">
    <property type="entry name" value="PHD_2"/>
    <property type="match status" value="1"/>
</dbReference>
<dbReference type="GO" id="GO:0008270">
    <property type="term" value="F:zinc ion binding"/>
    <property type="evidence" value="ECO:0007669"/>
    <property type="project" value="UniProtKB-KW"/>
</dbReference>
<dbReference type="WBParaSite" id="ACRNAN_scaffold1218.g25163.t1">
    <property type="protein sequence ID" value="ACRNAN_scaffold1218.g25163.t1"/>
    <property type="gene ID" value="ACRNAN_scaffold1218.g25163"/>
</dbReference>
<evidence type="ECO:0000256" key="5">
    <source>
        <dbReference type="SAM" id="MobiDB-lite"/>
    </source>
</evidence>
<feature type="region of interest" description="Disordered" evidence="5">
    <location>
        <begin position="610"/>
        <end position="638"/>
    </location>
</feature>
<dbReference type="InterPro" id="IPR050701">
    <property type="entry name" value="Histone_Mod_Regulator"/>
</dbReference>
<feature type="domain" description="PHD-type" evidence="7">
    <location>
        <begin position="306"/>
        <end position="422"/>
    </location>
</feature>
<name>A0A914CNC1_9BILA</name>
<dbReference type="Proteomes" id="UP000887540">
    <property type="component" value="Unplaced"/>
</dbReference>
<protein>
    <submittedName>
        <fullName evidence="9">Uncharacterized protein</fullName>
    </submittedName>
</protein>
<feature type="region of interest" description="Disordered" evidence="5">
    <location>
        <begin position="1"/>
        <end position="77"/>
    </location>
</feature>
<feature type="region of interest" description="Disordered" evidence="5">
    <location>
        <begin position="715"/>
        <end position="780"/>
    </location>
</feature>
<feature type="region of interest" description="Disordered" evidence="5">
    <location>
        <begin position="834"/>
        <end position="854"/>
    </location>
</feature>
<dbReference type="CDD" id="cd15492">
    <property type="entry name" value="PHD_BRPF_JADE_like"/>
    <property type="match status" value="1"/>
</dbReference>
<evidence type="ECO:0000313" key="8">
    <source>
        <dbReference type="Proteomes" id="UP000887540"/>
    </source>
</evidence>
<dbReference type="SUPFAM" id="SSF57903">
    <property type="entry name" value="FYVE/PHD zinc finger"/>
    <property type="match status" value="1"/>
</dbReference>
<evidence type="ECO:0000259" key="7">
    <source>
        <dbReference type="PROSITE" id="PS51805"/>
    </source>
</evidence>
<evidence type="ECO:0000259" key="6">
    <source>
        <dbReference type="PROSITE" id="PS50016"/>
    </source>
</evidence>
<keyword evidence="1" id="KW-0479">Metal-binding</keyword>
<keyword evidence="3" id="KW-0862">Zinc</keyword>
<feature type="compositionally biased region" description="Basic residues" evidence="5">
    <location>
        <begin position="1"/>
        <end position="10"/>
    </location>
</feature>
<dbReference type="InterPro" id="IPR034732">
    <property type="entry name" value="EPHD"/>
</dbReference>
<dbReference type="Gene3D" id="3.30.40.10">
    <property type="entry name" value="Zinc/RING finger domain, C3HC4 (zinc finger)"/>
    <property type="match status" value="2"/>
</dbReference>
<evidence type="ECO:0000256" key="3">
    <source>
        <dbReference type="ARBA" id="ARBA00022833"/>
    </source>
</evidence>
<dbReference type="InterPro" id="IPR001965">
    <property type="entry name" value="Znf_PHD"/>
</dbReference>
<dbReference type="PANTHER" id="PTHR13793:SF160">
    <property type="entry name" value="PHD FINGER PROTEIN RHINOCEROS"/>
    <property type="match status" value="1"/>
</dbReference>
<dbReference type="InterPro" id="IPR011011">
    <property type="entry name" value="Znf_FYVE_PHD"/>
</dbReference>
<dbReference type="InterPro" id="IPR013083">
    <property type="entry name" value="Znf_RING/FYVE/PHD"/>
</dbReference>
<evidence type="ECO:0000256" key="4">
    <source>
        <dbReference type="PROSITE-ProRule" id="PRU00146"/>
    </source>
</evidence>
<dbReference type="GO" id="GO:0006357">
    <property type="term" value="P:regulation of transcription by RNA polymerase II"/>
    <property type="evidence" value="ECO:0007669"/>
    <property type="project" value="TreeGrafter"/>
</dbReference>
<dbReference type="InterPro" id="IPR019787">
    <property type="entry name" value="Znf_PHD-finger"/>
</dbReference>
<keyword evidence="2 4" id="KW-0863">Zinc-finger</keyword>
<dbReference type="Pfam" id="PF13832">
    <property type="entry name" value="zf-HC5HC2H_2"/>
    <property type="match status" value="1"/>
</dbReference>
<feature type="compositionally biased region" description="Polar residues" evidence="5">
    <location>
        <begin position="719"/>
        <end position="745"/>
    </location>
</feature>
<evidence type="ECO:0000256" key="2">
    <source>
        <dbReference type="ARBA" id="ARBA00022771"/>
    </source>
</evidence>
<dbReference type="SMART" id="SM00249">
    <property type="entry name" value="PHD"/>
    <property type="match status" value="2"/>
</dbReference>
<evidence type="ECO:0000256" key="1">
    <source>
        <dbReference type="ARBA" id="ARBA00022723"/>
    </source>
</evidence>
<feature type="compositionally biased region" description="Polar residues" evidence="5">
    <location>
        <begin position="623"/>
        <end position="632"/>
    </location>
</feature>
<evidence type="ECO:0000313" key="9">
    <source>
        <dbReference type="WBParaSite" id="ACRNAN_scaffold1218.g25163.t1"/>
    </source>
</evidence>
<feature type="compositionally biased region" description="Polar residues" evidence="5">
    <location>
        <begin position="53"/>
        <end position="73"/>
    </location>
</feature>
<sequence length="869" mass="99723">MRQRVRYNNKRVRDSRVSNLESPPERKTSKLDLISPTANKKIFDSSDDEEKPGTSTSFANTNETPGPSSSGKGTDSRKKFYIVQNGDRSEKYITDFLHRLKHDDSDSEDEPVFVKMTDRWREEWNQGVQMPLYDSVPHYIFKNEDCRNRPPVKKIPYKRTSKLVSQVDNRYVSSNSHVKVPRVPIYHYLITDEDEAWLNVINAHKASEKLPPISNENLLKVMDSLEIDAYKGIHDGLLEQLCSPCKGEIDDDTACDVCRSPECEQDDPIVFCDGCNVGVHQSCYGILQLPEGEWLCKACTLCYGQSPSCIFCPNRLGALKCTKSGKEWGHVACALWLPEVRFGDVDLREPISHVSDIPEQRWQLKCSVCDTRQGACIQCSIKNCTVAFHVSCAQRSGFKMRIENDETEKIGVRMVSYCKKHSQDEISLQKDSKNQEKGTGIQRDLTELETDFYHYVSCEEISKRLNITPLIVNDIYAYWKIKRALNENKPLMQEPIDMKIIPDWSKELPVPVAKSIKIDVDVPSLQPRYIGSGVLQRNYEKSRRVRMNLEKARNLSYMIMKREKIKRDELDAEEDIFERIAKNLNDNSTPVSSRTLARLGDAWNSISLNGKNESPKIEPSDKLLSTNHTSPMDLNGKKSIVSPKKVVDMLEKPSSQTDFNVPDSIHAQSPKKYQRQDVSMKRMLEKHETTSPLVPKSNRLPPKKVDIYEKMETQPRGRLSNSFEFPSRRLTNSFKPDELANNSQKNNKRAKIENDFLSSDESDFRSSRSNTISSKASEENHEVLDTIHRLRSNKGYTNGFEKITEDLPNGYRKQKNDQRFSEIQQVPLKKVGTKWVPQAKDKRLSEPKPMPLKKTTKFNVTSPILRSRH</sequence>
<reference evidence="9" key="1">
    <citation type="submission" date="2022-11" db="UniProtKB">
        <authorList>
            <consortium name="WormBaseParasite"/>
        </authorList>
    </citation>
    <scope>IDENTIFICATION</scope>
</reference>